<organism evidence="1">
    <name type="scientific">Anopheles coluzzii</name>
    <name type="common">African malaria mosquito</name>
    <dbReference type="NCBI Taxonomy" id="1518534"/>
    <lineage>
        <taxon>Eukaryota</taxon>
        <taxon>Metazoa</taxon>
        <taxon>Ecdysozoa</taxon>
        <taxon>Arthropoda</taxon>
        <taxon>Hexapoda</taxon>
        <taxon>Insecta</taxon>
        <taxon>Pterygota</taxon>
        <taxon>Neoptera</taxon>
        <taxon>Endopterygota</taxon>
        <taxon>Diptera</taxon>
        <taxon>Nematocera</taxon>
        <taxon>Culicoidea</taxon>
        <taxon>Culicidae</taxon>
        <taxon>Anophelinae</taxon>
        <taxon>Anopheles</taxon>
    </lineage>
</organism>
<protein>
    <submittedName>
        <fullName evidence="1">Uncharacterized protein</fullName>
    </submittedName>
</protein>
<proteinExistence type="predicted"/>
<dbReference type="AlphaFoldDB" id="A0A8W7PLA6"/>
<sequence length="155" mass="17229">MAQPGEGGRLDAMKFPQVDEKQILQRVRVHGERVRAQPLDPNLFQREALHAGQLLGHPDDRLPEAAALHLACRFLGRVPAPALAPLQFNHRYCARFQPVRRCILVYRLPRAGTIAPTILYRTSVIVCLSRSNFAGKSAPHTDTVTMCSITTLCPV</sequence>
<accession>A0A8W7PLA6</accession>
<reference evidence="1" key="1">
    <citation type="submission" date="2022-08" db="UniProtKB">
        <authorList>
            <consortium name="EnsemblMetazoa"/>
        </authorList>
    </citation>
    <scope>IDENTIFICATION</scope>
</reference>
<dbReference type="EnsemblMetazoa" id="ACOM033444-RA">
    <property type="protein sequence ID" value="ACOM033444-PA.1"/>
    <property type="gene ID" value="ACOM033444"/>
</dbReference>
<evidence type="ECO:0000313" key="1">
    <source>
        <dbReference type="EnsemblMetazoa" id="ACOM033444-PA.1"/>
    </source>
</evidence>
<name>A0A8W7PLA6_ANOCL</name>
<dbReference type="Proteomes" id="UP000075882">
    <property type="component" value="Unassembled WGS sequence"/>
</dbReference>